<keyword evidence="2" id="KW-1185">Reference proteome</keyword>
<dbReference type="EMBL" id="CM051400">
    <property type="protein sequence ID" value="KAJ4714264.1"/>
    <property type="molecule type" value="Genomic_DNA"/>
</dbReference>
<proteinExistence type="predicted"/>
<evidence type="ECO:0000313" key="1">
    <source>
        <dbReference type="EMBL" id="KAJ4714264.1"/>
    </source>
</evidence>
<accession>A0ACC1XRY9</accession>
<comment type="caution">
    <text evidence="1">The sequence shown here is derived from an EMBL/GenBank/DDBJ whole genome shotgun (WGS) entry which is preliminary data.</text>
</comment>
<sequence length="202" mass="22747">MDSGKEEEIGDDNPQQKQNQEGPKGKSCKGYLYYSSTLKSHNRNPRCIGVPRTLHQVPKYVVGQSEVEASKDERVLFDFYYACAGSSVYRNLQDASNDKQVLKTELPVCVGLELLVDRKVADADGAPSPAPVHAHHRENVRDIPRREVHNKPADSSGDDFLSRFTRNADLVASGVAKNMRRVGKYIKESIDDILYPYRKRPK</sequence>
<protein>
    <submittedName>
        <fullName evidence="1">Altered inheritance of mitochondria protein</fullName>
    </submittedName>
</protein>
<organism evidence="1 2">
    <name type="scientific">Melia azedarach</name>
    <name type="common">Chinaberry tree</name>
    <dbReference type="NCBI Taxonomy" id="155640"/>
    <lineage>
        <taxon>Eukaryota</taxon>
        <taxon>Viridiplantae</taxon>
        <taxon>Streptophyta</taxon>
        <taxon>Embryophyta</taxon>
        <taxon>Tracheophyta</taxon>
        <taxon>Spermatophyta</taxon>
        <taxon>Magnoliopsida</taxon>
        <taxon>eudicotyledons</taxon>
        <taxon>Gunneridae</taxon>
        <taxon>Pentapetalae</taxon>
        <taxon>rosids</taxon>
        <taxon>malvids</taxon>
        <taxon>Sapindales</taxon>
        <taxon>Meliaceae</taxon>
        <taxon>Melia</taxon>
    </lineage>
</organism>
<dbReference type="Proteomes" id="UP001164539">
    <property type="component" value="Chromosome 7"/>
</dbReference>
<gene>
    <name evidence="1" type="ORF">OWV82_012776</name>
</gene>
<evidence type="ECO:0000313" key="2">
    <source>
        <dbReference type="Proteomes" id="UP001164539"/>
    </source>
</evidence>
<name>A0ACC1XRY9_MELAZ</name>
<reference evidence="1 2" key="1">
    <citation type="journal article" date="2023" name="Science">
        <title>Complex scaffold remodeling in plant triterpene biosynthesis.</title>
        <authorList>
            <person name="De La Pena R."/>
            <person name="Hodgson H."/>
            <person name="Liu J.C."/>
            <person name="Stephenson M.J."/>
            <person name="Martin A.C."/>
            <person name="Owen C."/>
            <person name="Harkess A."/>
            <person name="Leebens-Mack J."/>
            <person name="Jimenez L.E."/>
            <person name="Osbourn A."/>
            <person name="Sattely E.S."/>
        </authorList>
    </citation>
    <scope>NUCLEOTIDE SEQUENCE [LARGE SCALE GENOMIC DNA]</scope>
    <source>
        <strain evidence="2">cv. JPN11</strain>
        <tissue evidence="1">Leaf</tissue>
    </source>
</reference>